<evidence type="ECO:0000256" key="2">
    <source>
        <dbReference type="ARBA" id="ARBA00022475"/>
    </source>
</evidence>
<keyword evidence="3 6" id="KW-0812">Transmembrane</keyword>
<proteinExistence type="predicted"/>
<evidence type="ECO:0000259" key="7">
    <source>
        <dbReference type="Pfam" id="PF02554"/>
    </source>
</evidence>
<feature type="domain" description="CstA N-terminal" evidence="7">
    <location>
        <begin position="238"/>
        <end position="367"/>
    </location>
</feature>
<organism evidence="8">
    <name type="scientific">gut metagenome</name>
    <dbReference type="NCBI Taxonomy" id="749906"/>
    <lineage>
        <taxon>unclassified sequences</taxon>
        <taxon>metagenomes</taxon>
        <taxon>organismal metagenomes</taxon>
    </lineage>
</organism>
<dbReference type="InterPro" id="IPR051605">
    <property type="entry name" value="CstA"/>
</dbReference>
<feature type="domain" description="CstA N-terminal" evidence="7">
    <location>
        <begin position="387"/>
        <end position="509"/>
    </location>
</feature>
<feature type="transmembrane region" description="Helical" evidence="6">
    <location>
        <begin position="240"/>
        <end position="259"/>
    </location>
</feature>
<keyword evidence="2" id="KW-1003">Cell membrane</keyword>
<evidence type="ECO:0000256" key="3">
    <source>
        <dbReference type="ARBA" id="ARBA00022692"/>
    </source>
</evidence>
<evidence type="ECO:0000256" key="6">
    <source>
        <dbReference type="SAM" id="Phobius"/>
    </source>
</evidence>
<sequence length="555" mass="61151">MTALLRGQSIPPRVVIQVARISCFRLEGISAPTWADSGYVTFRNSQIVRINVRICLNFTAKIQSNRLIRYICRFKTKKHIMITFIVALVTLVVGYWVYGRYVERVFGPDECRKTPALTLTDGVDFLPLPTWKIFMIQFLNIAGLGPIFGAIMGAKFGTASYLWIVLGTLFAGAVHDYLAGMLSLRHNGESLPEIIGRYLGLPTKQLMRGFTVVLMILVAAVFVAGPAGLLAKLTPASMDVTFWIVAVFLYYILATLLPVDKIIGKVYPLFAIALLFMAIGILGMLLWNHPSLPELTDGLQNTHPAGLPIFPIMFVSIACGAISGFHATQSPLMARCMTNEKHGRPIFYGAMVTEGIVALIWAAAATYFFHCNGMDESNASIIVDSITKEWLGTVGGLLALLGVIAAPITSGDTALRSARLIVADFLHLEQKSLVKRLLICVPIFAVTIGILLYSQRDAAGFDRIWRYFAWCNQTLSVFTLWAITVYLVKVRKNYWITLLPALFMTAVCTTYICIAPEGLQCSEIVAYTFGGASTVLAAGAFVVWYRKQTNQSLIP</sequence>
<dbReference type="GO" id="GO:0009267">
    <property type="term" value="P:cellular response to starvation"/>
    <property type="evidence" value="ECO:0007669"/>
    <property type="project" value="InterPro"/>
</dbReference>
<dbReference type="Pfam" id="PF02554">
    <property type="entry name" value="CstA"/>
    <property type="match status" value="3"/>
</dbReference>
<feature type="transmembrane region" description="Helical" evidence="6">
    <location>
        <begin position="494"/>
        <end position="512"/>
    </location>
</feature>
<feature type="transmembrane region" description="Helical" evidence="6">
    <location>
        <begin position="205"/>
        <end position="228"/>
    </location>
</feature>
<feature type="transmembrane region" description="Helical" evidence="6">
    <location>
        <begin position="437"/>
        <end position="455"/>
    </location>
</feature>
<keyword evidence="5 6" id="KW-0472">Membrane</keyword>
<reference evidence="8" key="1">
    <citation type="journal article" date="2012" name="PLoS ONE">
        <title>Gene sets for utilization of primary and secondary nutrition supplies in the distal gut of endangered iberian lynx.</title>
        <authorList>
            <person name="Alcaide M."/>
            <person name="Messina E."/>
            <person name="Richter M."/>
            <person name="Bargiela R."/>
            <person name="Peplies J."/>
            <person name="Huws S.A."/>
            <person name="Newbold C.J."/>
            <person name="Golyshin P.N."/>
            <person name="Simon M.A."/>
            <person name="Lopez G."/>
            <person name="Yakimov M.M."/>
            <person name="Ferrer M."/>
        </authorList>
    </citation>
    <scope>NUCLEOTIDE SEQUENCE</scope>
</reference>
<dbReference type="EMBL" id="AMCI01002101">
    <property type="protein sequence ID" value="EJX03599.1"/>
    <property type="molecule type" value="Genomic_DNA"/>
</dbReference>
<dbReference type="InterPro" id="IPR003706">
    <property type="entry name" value="CstA_N"/>
</dbReference>
<feature type="transmembrane region" description="Helical" evidence="6">
    <location>
        <begin position="79"/>
        <end position="98"/>
    </location>
</feature>
<keyword evidence="4 6" id="KW-1133">Transmembrane helix</keyword>
<feature type="transmembrane region" description="Helical" evidence="6">
    <location>
        <begin position="524"/>
        <end position="545"/>
    </location>
</feature>
<evidence type="ECO:0000256" key="1">
    <source>
        <dbReference type="ARBA" id="ARBA00004651"/>
    </source>
</evidence>
<accession>J9G9T3</accession>
<evidence type="ECO:0000256" key="5">
    <source>
        <dbReference type="ARBA" id="ARBA00023136"/>
    </source>
</evidence>
<evidence type="ECO:0000256" key="4">
    <source>
        <dbReference type="ARBA" id="ARBA00022989"/>
    </source>
</evidence>
<feature type="transmembrane region" description="Helical" evidence="6">
    <location>
        <begin position="307"/>
        <end position="325"/>
    </location>
</feature>
<feature type="domain" description="CstA N-terminal" evidence="7">
    <location>
        <begin position="81"/>
        <end position="232"/>
    </location>
</feature>
<feature type="transmembrane region" description="Helical" evidence="6">
    <location>
        <begin position="346"/>
        <end position="370"/>
    </location>
</feature>
<dbReference type="GO" id="GO:0005886">
    <property type="term" value="C:plasma membrane"/>
    <property type="evidence" value="ECO:0007669"/>
    <property type="project" value="UniProtKB-SubCell"/>
</dbReference>
<protein>
    <submittedName>
        <fullName evidence="8">Carbon starvation protein A</fullName>
    </submittedName>
</protein>
<feature type="transmembrane region" description="Helical" evidence="6">
    <location>
        <begin position="390"/>
        <end position="409"/>
    </location>
</feature>
<gene>
    <name evidence="8" type="ORF">EVA_08275</name>
</gene>
<name>J9G9T3_9ZZZZ</name>
<feature type="transmembrane region" description="Helical" evidence="6">
    <location>
        <begin position="467"/>
        <end position="487"/>
    </location>
</feature>
<evidence type="ECO:0000313" key="8">
    <source>
        <dbReference type="EMBL" id="EJX03599.1"/>
    </source>
</evidence>
<comment type="caution">
    <text evidence="8">The sequence shown here is derived from an EMBL/GenBank/DDBJ whole genome shotgun (WGS) entry which is preliminary data.</text>
</comment>
<comment type="subcellular location">
    <subcellularLocation>
        <location evidence="1">Cell membrane</location>
        <topology evidence="1">Multi-pass membrane protein</topology>
    </subcellularLocation>
</comment>
<dbReference type="AlphaFoldDB" id="J9G9T3"/>
<dbReference type="PANTHER" id="PTHR30252">
    <property type="entry name" value="INNER MEMBRANE PEPTIDE TRANSPORTER"/>
    <property type="match status" value="1"/>
</dbReference>
<feature type="transmembrane region" description="Helical" evidence="6">
    <location>
        <begin position="266"/>
        <end position="287"/>
    </location>
</feature>
<dbReference type="PANTHER" id="PTHR30252:SF4">
    <property type="entry name" value="CARBON STARVATION"/>
    <property type="match status" value="1"/>
</dbReference>